<dbReference type="SUPFAM" id="SSF117074">
    <property type="entry name" value="Hypothetical protein PA1324"/>
    <property type="match status" value="4"/>
</dbReference>
<feature type="compositionally biased region" description="Low complexity" evidence="7">
    <location>
        <begin position="366"/>
        <end position="740"/>
    </location>
</feature>
<proteinExistence type="inferred from homology"/>
<dbReference type="NCBIfam" id="TIGR01167">
    <property type="entry name" value="LPXTG_anchor"/>
    <property type="match status" value="1"/>
</dbReference>
<keyword evidence="6" id="KW-0572">Peptidoglycan-anchor</keyword>
<evidence type="ECO:0000256" key="7">
    <source>
        <dbReference type="SAM" id="MobiDB-lite"/>
    </source>
</evidence>
<dbReference type="Pfam" id="PF00746">
    <property type="entry name" value="Gram_pos_anchor"/>
    <property type="match status" value="1"/>
</dbReference>
<dbReference type="SUPFAM" id="SSF49401">
    <property type="entry name" value="Bacterial adhesins"/>
    <property type="match status" value="2"/>
</dbReference>
<organism evidence="10 11">
    <name type="scientific">Macrococcoides canis</name>
    <dbReference type="NCBI Taxonomy" id="1855823"/>
    <lineage>
        <taxon>Bacteria</taxon>
        <taxon>Bacillati</taxon>
        <taxon>Bacillota</taxon>
        <taxon>Bacilli</taxon>
        <taxon>Bacillales</taxon>
        <taxon>Staphylococcaceae</taxon>
        <taxon>Macrococcoides</taxon>
    </lineage>
</organism>
<reference evidence="10 11" key="1">
    <citation type="journal article" date="2017" name="Int. J. Syst. Evol. Microbiol.">
        <title>Macrococcus canis sp. nov., a skin bacterium associated with infections in dogs.</title>
        <authorList>
            <person name="Gobeli Brawand S."/>
            <person name="Cotting K."/>
            <person name="Gomez-Sanz E."/>
            <person name="Collaud A."/>
            <person name="Thomann A."/>
            <person name="Brodard I."/>
            <person name="Rodriguez-Campos S."/>
            <person name="Strauss C."/>
            <person name="Perreten V."/>
        </authorList>
    </citation>
    <scope>NUCLEOTIDE SEQUENCE [LARGE SCALE GENOMIC DNA]</scope>
    <source>
        <strain evidence="10 11">KM45013</strain>
    </source>
</reference>
<dbReference type="PANTHER" id="PTHR36108">
    <property type="entry name" value="COLOSSIN-B-RELATED"/>
    <property type="match status" value="1"/>
</dbReference>
<keyword evidence="4" id="KW-0964">Secreted</keyword>
<dbReference type="InterPro" id="IPR013783">
    <property type="entry name" value="Ig-like_fold"/>
</dbReference>
<keyword evidence="8" id="KW-0812">Transmembrane</keyword>
<dbReference type="KEGG" id="mcak:MCCS_23100"/>
<dbReference type="InterPro" id="IPR011252">
    <property type="entry name" value="Fibrogen-bd_dom1"/>
</dbReference>
<feature type="region of interest" description="Disordered" evidence="7">
    <location>
        <begin position="1210"/>
        <end position="1255"/>
    </location>
</feature>
<feature type="compositionally biased region" description="Polar residues" evidence="7">
    <location>
        <begin position="942"/>
        <end position="951"/>
    </location>
</feature>
<dbReference type="GeneID" id="35296390"/>
<name>A0A1W7AFD4_9STAP</name>
<dbReference type="STRING" id="1855823.MCCS_23100"/>
<keyword evidence="8" id="KW-0472">Membrane</keyword>
<sequence length="1283" mass="138196">MKEKRTNKVYKKAMIGTTVLMMTNLGASYLPATHPFMNVAQAATNVNSSIVTTQSSITADDTNGNGILDGNSEAITLQSIFSTTGPVSAGDYFTISYSDNISYYQQNPEDAATAFPTLVDPNTGEVIARSTFDPNTGLVTYTFTDYVNGKENIDMNLYTNLYVDRETVPNKTQDELFSFTLGGVTTSNNIDVQYAPYQNVNGVTSASVFEEVVSRVNNTENPGYYSQTIYVNPINSDLTNVTLDITTNTNAYPGNLANINEATTNIRIFEIADGSTLNESIYFDPNNTTATEVTGNYPVTFNGETATIDFGNTSSTFIVIVEDNLAPTTSETAEVAQLFRISSDQGMITGGNALEFNTSGGIGDGTPTTEEPTTEAPTTEAPTTEAPTTELPTTEIPTTEAPTTEAPTTELPTTELPTTELPTTELPTTEAPTTELPTTEAPTTEAPTTEAPTTEAPTTEAPTTEAPTTEAPTTELPTTELPTTEAPTTELPTTELPTTELPTIELPTTELPTTEAPTTEAPTTELPTTEAPTTEAPTTEAPTTEAPTTELPTTEIPTTELPTTEIPTTEAPTTEAPTTELPTTELPTTELPTTELPTTELPTTELPTTELPTTELPTTELPTTELPTTEAPTTEAPTTELPTTEIPTTELPTTEIPTTELPTTEIPTTEAPTTEAPTTELPTTELPTTEAPTTEAPTTEAPTTEAPTTEAPTTEAPTTEAPTTEAPTTEAPTTEAPTTEAPEKLYDLGNYVWYDDNKDRQQDSNENPVPDVTVILRDRDGNEIDRTTTDENGHYIFENLPNGKYEVEFTNLPKDYIGTPVTIDEDNVDGNSNSQKTSAEIKDADNMTVDFGIVKEEKLYDLGNYVWYDEDKDGIQDAGEKPVPGVTVTLTKPDGTKLTTTTDENGHYIFENLPNGKYEVEFTKLPKDYVGTPVTSDEDNVDGNSNSQKTSAEIKDADNMSVDFGIVKEEKLYDLGNYVWYDEDKDGIQDAGEKPVPGVTVTLTKPDGTKLTTTTDENGHYIFENLPNGKYEVEFTNLPKDYVGTPVTSDEDNVDGNSNSQKTSAEIKDADNMTVDFGIVKESDTITPNEPGKDLPDIGDYVWHDKDKDGVQDSNEPGIPGVKVTLKDENGNVIRTTTTDENGKYIFKDVPNGKYEIVFETPKGFTPTEVGKGNQGNDSNGTSTWVTVKDKDDFTLDSGFYTPEKPIEGIIETPITPPHNTQPKDKPAYMPDSSVGLKQDKGTGQPSGNIGLPDTGETNNGLVATAGVLTLLAGLALLFGRRK</sequence>
<evidence type="ECO:0000256" key="2">
    <source>
        <dbReference type="ARBA" id="ARBA00007257"/>
    </source>
</evidence>
<keyword evidence="8" id="KW-1133">Transmembrane helix</keyword>
<dbReference type="GO" id="GO:0007155">
    <property type="term" value="P:cell adhesion"/>
    <property type="evidence" value="ECO:0007669"/>
    <property type="project" value="InterPro"/>
</dbReference>
<evidence type="ECO:0000256" key="8">
    <source>
        <dbReference type="SAM" id="Phobius"/>
    </source>
</evidence>
<dbReference type="InterPro" id="IPR019931">
    <property type="entry name" value="LPXTG_anchor"/>
</dbReference>
<dbReference type="InterPro" id="IPR011266">
    <property type="entry name" value="Adhesin_Fg-bd_dom_2"/>
</dbReference>
<evidence type="ECO:0000256" key="5">
    <source>
        <dbReference type="ARBA" id="ARBA00022729"/>
    </source>
</evidence>
<dbReference type="RefSeq" id="WP_086043416.1">
    <property type="nucleotide sequence ID" value="NZ_CP021059.1"/>
</dbReference>
<dbReference type="InterPro" id="IPR041171">
    <property type="entry name" value="SDR_Ig"/>
</dbReference>
<comment type="subcellular location">
    <subcellularLocation>
        <location evidence="1">Secreted</location>
        <location evidence="1">Cell wall</location>
        <topology evidence="1">Peptidoglycan-anchor</topology>
    </subcellularLocation>
</comment>
<keyword evidence="3" id="KW-0134">Cell wall</keyword>
<accession>A0A1W7AFD4</accession>
<dbReference type="PANTHER" id="PTHR36108:SF13">
    <property type="entry name" value="COLOSSIN-B-RELATED"/>
    <property type="match status" value="1"/>
</dbReference>
<comment type="similarity">
    <text evidence="2">Belongs to the serine-aspartate repeat-containing protein (SDr) family.</text>
</comment>
<dbReference type="Proteomes" id="UP000194154">
    <property type="component" value="Chromosome"/>
</dbReference>
<keyword evidence="11" id="KW-1185">Reference proteome</keyword>
<dbReference type="Pfam" id="PF10425">
    <property type="entry name" value="SdrG_C_C"/>
    <property type="match status" value="1"/>
</dbReference>
<dbReference type="Pfam" id="PF17961">
    <property type="entry name" value="Big_8"/>
    <property type="match status" value="1"/>
</dbReference>
<evidence type="ECO:0000313" key="11">
    <source>
        <dbReference type="Proteomes" id="UP000194154"/>
    </source>
</evidence>
<dbReference type="Gene3D" id="2.60.40.1280">
    <property type="match status" value="1"/>
</dbReference>
<gene>
    <name evidence="10" type="primary">sdrD_2</name>
    <name evidence="10" type="ORF">MCCS_23100</name>
</gene>
<feature type="region of interest" description="Disordered" evidence="7">
    <location>
        <begin position="1043"/>
        <end position="1063"/>
    </location>
</feature>
<feature type="transmembrane region" description="Helical" evidence="8">
    <location>
        <begin position="1261"/>
        <end position="1280"/>
    </location>
</feature>
<evidence type="ECO:0000256" key="3">
    <source>
        <dbReference type="ARBA" id="ARBA00022512"/>
    </source>
</evidence>
<evidence type="ECO:0000256" key="6">
    <source>
        <dbReference type="ARBA" id="ARBA00023088"/>
    </source>
</evidence>
<protein>
    <submittedName>
        <fullName evidence="10">Serine-aspartate repeat-containing protein D</fullName>
    </submittedName>
</protein>
<evidence type="ECO:0000259" key="9">
    <source>
        <dbReference type="PROSITE" id="PS50847"/>
    </source>
</evidence>
<feature type="region of interest" description="Disordered" evidence="7">
    <location>
        <begin position="931"/>
        <end position="951"/>
    </location>
</feature>
<feature type="domain" description="Gram-positive cocci surface proteins LPxTG" evidence="9">
    <location>
        <begin position="1252"/>
        <end position="1283"/>
    </location>
</feature>
<dbReference type="InterPro" id="IPR008966">
    <property type="entry name" value="Adhesion_dom_sf"/>
</dbReference>
<dbReference type="OrthoDB" id="2278104at2"/>
<feature type="region of interest" description="Disordered" evidence="7">
    <location>
        <begin position="350"/>
        <end position="745"/>
    </location>
</feature>
<evidence type="ECO:0000313" key="10">
    <source>
        <dbReference type="EMBL" id="ARQ07890.1"/>
    </source>
</evidence>
<dbReference type="PROSITE" id="PS50847">
    <property type="entry name" value="GRAM_POS_ANCHORING"/>
    <property type="match status" value="1"/>
</dbReference>
<dbReference type="InterPro" id="IPR033764">
    <property type="entry name" value="Sdr_B"/>
</dbReference>
<evidence type="ECO:0000256" key="4">
    <source>
        <dbReference type="ARBA" id="ARBA00022525"/>
    </source>
</evidence>
<evidence type="ECO:0000256" key="1">
    <source>
        <dbReference type="ARBA" id="ARBA00004168"/>
    </source>
</evidence>
<dbReference type="Pfam" id="PF17210">
    <property type="entry name" value="SdrD_B"/>
    <property type="match status" value="4"/>
</dbReference>
<dbReference type="EMBL" id="CP021059">
    <property type="protein sequence ID" value="ARQ07890.1"/>
    <property type="molecule type" value="Genomic_DNA"/>
</dbReference>
<keyword evidence="5" id="KW-0732">Signal</keyword>
<dbReference type="Gene3D" id="2.60.40.1290">
    <property type="match status" value="1"/>
</dbReference>
<dbReference type="Gene3D" id="2.60.40.10">
    <property type="entry name" value="Immunoglobulins"/>
    <property type="match status" value="4"/>
</dbReference>